<protein>
    <submittedName>
        <fullName evidence="1">Carbonic anhydrase or acetyltransferase, isoleucine patch superfamily</fullName>
    </submittedName>
</protein>
<gene>
    <name evidence="1" type="ORF">SAMN05660923_01963</name>
</gene>
<dbReference type="RefSeq" id="WP_093753202.1">
    <property type="nucleotide sequence ID" value="NZ_FNNG01000008.1"/>
</dbReference>
<dbReference type="InterPro" id="IPR011004">
    <property type="entry name" value="Trimer_LpxA-like_sf"/>
</dbReference>
<dbReference type="AlphaFoldDB" id="A0A1H3A1S0"/>
<dbReference type="CDD" id="cd04645">
    <property type="entry name" value="LbH_gamma_CA_like"/>
    <property type="match status" value="1"/>
</dbReference>
<reference evidence="1 2" key="1">
    <citation type="submission" date="2016-10" db="EMBL/GenBank/DDBJ databases">
        <authorList>
            <person name="de Groot N.N."/>
        </authorList>
    </citation>
    <scope>NUCLEOTIDE SEQUENCE [LARGE SCALE GENOMIC DNA]</scope>
    <source>
        <strain evidence="1 2">DSM 23310</strain>
    </source>
</reference>
<dbReference type="PANTHER" id="PTHR13061">
    <property type="entry name" value="DYNACTIN SUBUNIT P25"/>
    <property type="match status" value="1"/>
</dbReference>
<proteinExistence type="predicted"/>
<dbReference type="EMBL" id="FNNG01000008">
    <property type="protein sequence ID" value="SDX23720.1"/>
    <property type="molecule type" value="Genomic_DNA"/>
</dbReference>
<evidence type="ECO:0000313" key="1">
    <source>
        <dbReference type="EMBL" id="SDX23720.1"/>
    </source>
</evidence>
<dbReference type="Pfam" id="PF00132">
    <property type="entry name" value="Hexapep"/>
    <property type="match status" value="1"/>
</dbReference>
<dbReference type="InterPro" id="IPR050484">
    <property type="entry name" value="Transf_Hexapept/Carb_Anhydrase"/>
</dbReference>
<dbReference type="Gene3D" id="2.160.10.10">
    <property type="entry name" value="Hexapeptide repeat proteins"/>
    <property type="match status" value="1"/>
</dbReference>
<dbReference type="SUPFAM" id="SSF51161">
    <property type="entry name" value="Trimeric LpxA-like enzymes"/>
    <property type="match status" value="1"/>
</dbReference>
<name>A0A1H3A1S0_9FIRM</name>
<evidence type="ECO:0000313" key="2">
    <source>
        <dbReference type="Proteomes" id="UP000198828"/>
    </source>
</evidence>
<dbReference type="InterPro" id="IPR047324">
    <property type="entry name" value="LbH_gamma_CA-like"/>
</dbReference>
<dbReference type="PANTHER" id="PTHR13061:SF29">
    <property type="entry name" value="GAMMA CARBONIC ANHYDRASE-LIKE 1, MITOCHONDRIAL-RELATED"/>
    <property type="match status" value="1"/>
</dbReference>
<sequence>MLKKLKGIEPKVHEDAFVADTAMVIGDVNIGKGTSIWYGTVLRGDIENITIGKYSNIQDNVTVHTETDIPTKIGDYTVVGHNAIVHGCTIGDNCLIGMGAIILNNAKIGDNCIIGAGALVPEGKVIPPNSLVMGVPGKIIRQVTEEEIEAIRENALRYNRLYKKHI</sequence>
<dbReference type="InterPro" id="IPR001451">
    <property type="entry name" value="Hexapep"/>
</dbReference>
<keyword evidence="1" id="KW-0808">Transferase</keyword>
<keyword evidence="2" id="KW-1185">Reference proteome</keyword>
<organism evidence="1 2">
    <name type="scientific">Tepidimicrobium xylanilyticum</name>
    <dbReference type="NCBI Taxonomy" id="1123352"/>
    <lineage>
        <taxon>Bacteria</taxon>
        <taxon>Bacillati</taxon>
        <taxon>Bacillota</taxon>
        <taxon>Tissierellia</taxon>
        <taxon>Tissierellales</taxon>
        <taxon>Tepidimicrobiaceae</taxon>
        <taxon>Tepidimicrobium</taxon>
    </lineage>
</organism>
<dbReference type="Proteomes" id="UP000198828">
    <property type="component" value="Unassembled WGS sequence"/>
</dbReference>
<dbReference type="OrthoDB" id="9803036at2"/>
<accession>A0A1H3A1S0</accession>
<dbReference type="GO" id="GO:0016740">
    <property type="term" value="F:transferase activity"/>
    <property type="evidence" value="ECO:0007669"/>
    <property type="project" value="UniProtKB-KW"/>
</dbReference>